<proteinExistence type="predicted"/>
<gene>
    <name evidence="3" type="ORF">E4T21_10830</name>
</gene>
<protein>
    <recommendedName>
        <fullName evidence="5">RcnB family protein</fullName>
    </recommendedName>
</protein>
<evidence type="ECO:0000256" key="1">
    <source>
        <dbReference type="SAM" id="MobiDB-lite"/>
    </source>
</evidence>
<reference evidence="3" key="1">
    <citation type="submission" date="2021-02" db="EMBL/GenBank/DDBJ databases">
        <title>Strain Y2R2, a novel species of the genus Halomonas.</title>
        <authorList>
            <person name="Huang H."/>
        </authorList>
    </citation>
    <scope>NUCLEOTIDE SEQUENCE</scope>
    <source>
        <strain evidence="3">Y2R2</strain>
    </source>
</reference>
<evidence type="ECO:0008006" key="5">
    <source>
        <dbReference type="Google" id="ProtNLM"/>
    </source>
</evidence>
<name>A0A5C1NFJ1_9GAMM</name>
<dbReference type="EMBL" id="CP038437">
    <property type="protein sequence ID" value="QEM81994.1"/>
    <property type="molecule type" value="Genomic_DNA"/>
</dbReference>
<evidence type="ECO:0000256" key="2">
    <source>
        <dbReference type="SAM" id="SignalP"/>
    </source>
</evidence>
<dbReference type="RefSeq" id="WP_149285004.1">
    <property type="nucleotide sequence ID" value="NZ_CP038437.2"/>
</dbReference>
<feature type="region of interest" description="Disordered" evidence="1">
    <location>
        <begin position="37"/>
        <end position="112"/>
    </location>
</feature>
<evidence type="ECO:0000313" key="3">
    <source>
        <dbReference type="EMBL" id="QEM81994.1"/>
    </source>
</evidence>
<dbReference type="KEGG" id="hbh:E4T21_10830"/>
<keyword evidence="2" id="KW-0732">Signal</keyword>
<dbReference type="Gene3D" id="3.10.450.160">
    <property type="entry name" value="inner membrane protein cigr"/>
    <property type="match status" value="1"/>
</dbReference>
<feature type="compositionally biased region" description="Basic and acidic residues" evidence="1">
    <location>
        <begin position="66"/>
        <end position="112"/>
    </location>
</feature>
<dbReference type="NCBIfam" id="NF040487">
    <property type="entry name" value="T3SS_CigR_fam"/>
    <property type="match status" value="1"/>
</dbReference>
<organism evidence="3 4">
    <name type="scientific">Halomonas binhaiensis</name>
    <dbReference type="NCBI Taxonomy" id="2562282"/>
    <lineage>
        <taxon>Bacteria</taxon>
        <taxon>Pseudomonadati</taxon>
        <taxon>Pseudomonadota</taxon>
        <taxon>Gammaproteobacteria</taxon>
        <taxon>Oceanospirillales</taxon>
        <taxon>Halomonadaceae</taxon>
        <taxon>Halomonas</taxon>
    </lineage>
</organism>
<evidence type="ECO:0000313" key="4">
    <source>
        <dbReference type="Proteomes" id="UP000324285"/>
    </source>
</evidence>
<dbReference type="Proteomes" id="UP000324285">
    <property type="component" value="Chromosome"/>
</dbReference>
<dbReference type="AlphaFoldDB" id="A0A5C1NFJ1"/>
<keyword evidence="4" id="KW-1185">Reference proteome</keyword>
<dbReference type="OrthoDB" id="6433631at2"/>
<feature type="chain" id="PRO_5022777169" description="RcnB family protein" evidence="2">
    <location>
        <begin position="36"/>
        <end position="207"/>
    </location>
</feature>
<accession>A0A5C1NFJ1</accession>
<sequence>MCRDNDMPLNNRVSGVWKPALLVLALATFSATAVAGNNGQGHGNNQGHGPDKVQQQGHGGGQGNHGPEKFQDKGHSVDSSYRHDSNRPDSDFDRDHRDFDHDRDYSHDRNYSHDRDFDFDDSHIRSIFHDHSDWHAGNYQALPPGIRQNLQRGKPLPPGIAKQRFDNRFYDVLPRYDGYEWLQIGTAAVLINAANDVVEHIIWDIFD</sequence>
<feature type="signal peptide" evidence="2">
    <location>
        <begin position="1"/>
        <end position="35"/>
    </location>
</feature>